<feature type="chain" id="PRO_5012667308" description="Putative beta-lactamase-inhibitor-like PepSY-like domain-containing protein" evidence="1">
    <location>
        <begin position="20"/>
        <end position="144"/>
    </location>
</feature>
<dbReference type="KEGG" id="capn:CBG49_13365"/>
<protein>
    <recommendedName>
        <fullName evidence="2">Putative beta-lactamase-inhibitor-like PepSY-like domain-containing protein</fullName>
    </recommendedName>
</protein>
<dbReference type="RefSeq" id="WP_088594861.1">
    <property type="nucleotide sequence ID" value="NZ_CP022022.1"/>
</dbReference>
<evidence type="ECO:0000256" key="1">
    <source>
        <dbReference type="SAM" id="SignalP"/>
    </source>
</evidence>
<evidence type="ECO:0000259" key="2">
    <source>
        <dbReference type="Pfam" id="PF11396"/>
    </source>
</evidence>
<dbReference type="Pfam" id="PF11396">
    <property type="entry name" value="PepSY_like"/>
    <property type="match status" value="1"/>
</dbReference>
<accession>A0A1Z4BRS0</accession>
<organism evidence="3 4">
    <name type="scientific">Capnocytophaga endodontalis</name>
    <dbReference type="NCBI Taxonomy" id="2708117"/>
    <lineage>
        <taxon>Bacteria</taxon>
        <taxon>Pseudomonadati</taxon>
        <taxon>Bacteroidota</taxon>
        <taxon>Flavobacteriia</taxon>
        <taxon>Flavobacteriales</taxon>
        <taxon>Flavobacteriaceae</taxon>
        <taxon>Capnocytophaga</taxon>
    </lineage>
</organism>
<dbReference type="AlphaFoldDB" id="A0A1Z4BRS0"/>
<keyword evidence="4" id="KW-1185">Reference proteome</keyword>
<evidence type="ECO:0000313" key="3">
    <source>
        <dbReference type="EMBL" id="ASF43997.1"/>
    </source>
</evidence>
<evidence type="ECO:0000313" key="4">
    <source>
        <dbReference type="Proteomes" id="UP000197007"/>
    </source>
</evidence>
<sequence length="144" mass="16617">MKHFLLLIAATLSFSAASAQDSKVTFNDLPADAINFVREHFLVDHIASVWKDTDYNDEEYTVIFRDGLEIEFNGNGDWKELKARHGKVPDHVVPEKILAHVRATFPFESIKEVSRNLTKKRYEAELTDDQELKFDDKFNFIGVK</sequence>
<reference evidence="4" key="1">
    <citation type="submission" date="2017-06" db="EMBL/GenBank/DDBJ databases">
        <title>Complete genome sequence of Capnocytophaga sp. KCOM 1579 (=ChDC OS43) isolated from a human refractory periapical abscess lesion.</title>
        <authorList>
            <person name="Kook J.-K."/>
            <person name="Park S.-N."/>
            <person name="Lim Y.K."/>
            <person name="Roh H."/>
        </authorList>
    </citation>
    <scope>NUCLEOTIDE SEQUENCE [LARGE SCALE GENOMIC DNA]</scope>
    <source>
        <strain evidence="4">ChDC OS43</strain>
    </source>
</reference>
<dbReference type="SUPFAM" id="SSF160574">
    <property type="entry name" value="BT0923-like"/>
    <property type="match status" value="1"/>
</dbReference>
<proteinExistence type="predicted"/>
<name>A0A1Z4BRS0_9FLAO</name>
<dbReference type="InterPro" id="IPR021533">
    <property type="entry name" value="PepSY-like"/>
</dbReference>
<dbReference type="Gene3D" id="3.40.1420.30">
    <property type="match status" value="1"/>
</dbReference>
<feature type="signal peptide" evidence="1">
    <location>
        <begin position="1"/>
        <end position="19"/>
    </location>
</feature>
<dbReference type="EMBL" id="CP022022">
    <property type="protein sequence ID" value="ASF43997.1"/>
    <property type="molecule type" value="Genomic_DNA"/>
</dbReference>
<feature type="domain" description="Putative beta-lactamase-inhibitor-like PepSY-like" evidence="2">
    <location>
        <begin position="59"/>
        <end position="141"/>
    </location>
</feature>
<keyword evidence="1" id="KW-0732">Signal</keyword>
<dbReference type="Proteomes" id="UP000197007">
    <property type="component" value="Chromosome"/>
</dbReference>
<gene>
    <name evidence="3" type="ORF">CBG49_13365</name>
</gene>